<reference evidence="4" key="1">
    <citation type="journal article" date="2019" name="Int. J. Syst. Evol. Microbiol.">
        <title>The Global Catalogue of Microorganisms (GCM) 10K type strain sequencing project: providing services to taxonomists for standard genome sequencing and annotation.</title>
        <authorList>
            <consortium name="The Broad Institute Genomics Platform"/>
            <consortium name="The Broad Institute Genome Sequencing Center for Infectious Disease"/>
            <person name="Wu L."/>
            <person name="Ma J."/>
        </authorList>
    </citation>
    <scope>NUCLEOTIDE SEQUENCE [LARGE SCALE GENOMIC DNA]</scope>
    <source>
        <strain evidence="4">NBRC 111756</strain>
    </source>
</reference>
<keyword evidence="2" id="KW-0812">Transmembrane</keyword>
<feature type="region of interest" description="Disordered" evidence="1">
    <location>
        <begin position="93"/>
        <end position="138"/>
    </location>
</feature>
<accession>A0ABW2A738</accession>
<protein>
    <submittedName>
        <fullName evidence="3">Uncharacterized protein</fullName>
    </submittedName>
</protein>
<evidence type="ECO:0000256" key="2">
    <source>
        <dbReference type="SAM" id="Phobius"/>
    </source>
</evidence>
<keyword evidence="2" id="KW-0472">Membrane</keyword>
<dbReference type="Proteomes" id="UP001596422">
    <property type="component" value="Unassembled WGS sequence"/>
</dbReference>
<name>A0ABW2A738_9GAMM</name>
<feature type="transmembrane region" description="Helical" evidence="2">
    <location>
        <begin position="20"/>
        <end position="39"/>
    </location>
</feature>
<sequence>MSCVPTDRRRATGWLLSLRLGAVLGIAILGMGLIVDQLLGRSLADRDRELLKARLENYQRIAGHGELAKLYGVLDEEQQEACSATGLSACPPARSMARAAGRRSSHRPRQATAGSRPAPAMAAAGCSDGLRSAPAGRS</sequence>
<proteinExistence type="predicted"/>
<dbReference type="EMBL" id="JBHSWE010000001">
    <property type="protein sequence ID" value="MFC6673217.1"/>
    <property type="molecule type" value="Genomic_DNA"/>
</dbReference>
<feature type="compositionally biased region" description="Low complexity" evidence="1">
    <location>
        <begin position="111"/>
        <end position="125"/>
    </location>
</feature>
<keyword evidence="2" id="KW-1133">Transmembrane helix</keyword>
<evidence type="ECO:0000256" key="1">
    <source>
        <dbReference type="SAM" id="MobiDB-lite"/>
    </source>
</evidence>
<feature type="compositionally biased region" description="Basic residues" evidence="1">
    <location>
        <begin position="100"/>
        <end position="109"/>
    </location>
</feature>
<evidence type="ECO:0000313" key="4">
    <source>
        <dbReference type="Proteomes" id="UP001596422"/>
    </source>
</evidence>
<dbReference type="RefSeq" id="WP_379911596.1">
    <property type="nucleotide sequence ID" value="NZ_JBHSWE010000001.1"/>
</dbReference>
<evidence type="ECO:0000313" key="3">
    <source>
        <dbReference type="EMBL" id="MFC6673217.1"/>
    </source>
</evidence>
<organism evidence="3 4">
    <name type="scientific">Marinobacterium aestuariivivens</name>
    <dbReference type="NCBI Taxonomy" id="1698799"/>
    <lineage>
        <taxon>Bacteria</taxon>
        <taxon>Pseudomonadati</taxon>
        <taxon>Pseudomonadota</taxon>
        <taxon>Gammaproteobacteria</taxon>
        <taxon>Oceanospirillales</taxon>
        <taxon>Oceanospirillaceae</taxon>
        <taxon>Marinobacterium</taxon>
    </lineage>
</organism>
<gene>
    <name evidence="3" type="ORF">ACFQDL_26365</name>
</gene>
<comment type="caution">
    <text evidence="3">The sequence shown here is derived from an EMBL/GenBank/DDBJ whole genome shotgun (WGS) entry which is preliminary data.</text>
</comment>
<keyword evidence="4" id="KW-1185">Reference proteome</keyword>